<keyword evidence="2" id="KW-1185">Reference proteome</keyword>
<sequence>MSYLESCQGNYKMENWDNVCVRINDLMNAKKWGDMNKFEKAANRMKKEIISEMDKQIGNQLNQSIRQIIQEESANTPVL</sequence>
<gene>
    <name evidence="1" type="ORF">RPERSI_LOCUS27221</name>
</gene>
<evidence type="ECO:0000313" key="1">
    <source>
        <dbReference type="EMBL" id="CAG8828359.1"/>
    </source>
</evidence>
<proteinExistence type="predicted"/>
<dbReference type="EMBL" id="CAJVQC010095372">
    <property type="protein sequence ID" value="CAG8828359.1"/>
    <property type="molecule type" value="Genomic_DNA"/>
</dbReference>
<organism evidence="1 2">
    <name type="scientific">Racocetra persica</name>
    <dbReference type="NCBI Taxonomy" id="160502"/>
    <lineage>
        <taxon>Eukaryota</taxon>
        <taxon>Fungi</taxon>
        <taxon>Fungi incertae sedis</taxon>
        <taxon>Mucoromycota</taxon>
        <taxon>Glomeromycotina</taxon>
        <taxon>Glomeromycetes</taxon>
        <taxon>Diversisporales</taxon>
        <taxon>Gigasporaceae</taxon>
        <taxon>Racocetra</taxon>
    </lineage>
</organism>
<name>A0ACA9S797_9GLOM</name>
<feature type="non-terminal residue" evidence="1">
    <location>
        <position position="79"/>
    </location>
</feature>
<comment type="caution">
    <text evidence="1">The sequence shown here is derived from an EMBL/GenBank/DDBJ whole genome shotgun (WGS) entry which is preliminary data.</text>
</comment>
<protein>
    <submittedName>
        <fullName evidence="1">15964_t:CDS:1</fullName>
    </submittedName>
</protein>
<accession>A0ACA9S797</accession>
<dbReference type="Proteomes" id="UP000789920">
    <property type="component" value="Unassembled WGS sequence"/>
</dbReference>
<evidence type="ECO:0000313" key="2">
    <source>
        <dbReference type="Proteomes" id="UP000789920"/>
    </source>
</evidence>
<reference evidence="1" key="1">
    <citation type="submission" date="2021-06" db="EMBL/GenBank/DDBJ databases">
        <authorList>
            <person name="Kallberg Y."/>
            <person name="Tangrot J."/>
            <person name="Rosling A."/>
        </authorList>
    </citation>
    <scope>NUCLEOTIDE SEQUENCE</scope>
    <source>
        <strain evidence="1">MA461A</strain>
    </source>
</reference>
<feature type="non-terminal residue" evidence="1">
    <location>
        <position position="1"/>
    </location>
</feature>